<evidence type="ECO:0000313" key="2">
    <source>
        <dbReference type="EMBL" id="KAK2861810.1"/>
    </source>
</evidence>
<dbReference type="AlphaFoldDB" id="A0AA88NP73"/>
<accession>A0AA88NP73</accession>
<feature type="region of interest" description="Disordered" evidence="1">
    <location>
        <begin position="70"/>
        <end position="90"/>
    </location>
</feature>
<protein>
    <submittedName>
        <fullName evidence="2">Uncharacterized protein</fullName>
    </submittedName>
</protein>
<feature type="compositionally biased region" description="Polar residues" evidence="1">
    <location>
        <begin position="23"/>
        <end position="42"/>
    </location>
</feature>
<keyword evidence="3" id="KW-1185">Reference proteome</keyword>
<gene>
    <name evidence="2" type="ORF">Q5P01_001343</name>
</gene>
<dbReference type="EMBL" id="JAUPFM010000001">
    <property type="protein sequence ID" value="KAK2861810.1"/>
    <property type="molecule type" value="Genomic_DNA"/>
</dbReference>
<dbReference type="Proteomes" id="UP001187415">
    <property type="component" value="Unassembled WGS sequence"/>
</dbReference>
<organism evidence="2 3">
    <name type="scientific">Channa striata</name>
    <name type="common">Snakehead murrel</name>
    <name type="synonym">Ophicephalus striatus</name>
    <dbReference type="NCBI Taxonomy" id="64152"/>
    <lineage>
        <taxon>Eukaryota</taxon>
        <taxon>Metazoa</taxon>
        <taxon>Chordata</taxon>
        <taxon>Craniata</taxon>
        <taxon>Vertebrata</taxon>
        <taxon>Euteleostomi</taxon>
        <taxon>Actinopterygii</taxon>
        <taxon>Neopterygii</taxon>
        <taxon>Teleostei</taxon>
        <taxon>Neoteleostei</taxon>
        <taxon>Acanthomorphata</taxon>
        <taxon>Anabantaria</taxon>
        <taxon>Anabantiformes</taxon>
        <taxon>Channoidei</taxon>
        <taxon>Channidae</taxon>
        <taxon>Channa</taxon>
    </lineage>
</organism>
<evidence type="ECO:0000256" key="1">
    <source>
        <dbReference type="SAM" id="MobiDB-lite"/>
    </source>
</evidence>
<comment type="caution">
    <text evidence="2">The sequence shown here is derived from an EMBL/GenBank/DDBJ whole genome shotgun (WGS) entry which is preliminary data.</text>
</comment>
<reference evidence="2" key="1">
    <citation type="submission" date="2023-07" db="EMBL/GenBank/DDBJ databases">
        <title>Chromosome-level Genome Assembly of Striped Snakehead (Channa striata).</title>
        <authorList>
            <person name="Liu H."/>
        </authorList>
    </citation>
    <scope>NUCLEOTIDE SEQUENCE</scope>
    <source>
        <strain evidence="2">Gz</strain>
        <tissue evidence="2">Muscle</tissue>
    </source>
</reference>
<feature type="region of interest" description="Disordered" evidence="1">
    <location>
        <begin position="13"/>
        <end position="46"/>
    </location>
</feature>
<evidence type="ECO:0000313" key="3">
    <source>
        <dbReference type="Proteomes" id="UP001187415"/>
    </source>
</evidence>
<name>A0AA88NP73_CHASR</name>
<sequence>MWRDSRCQFPVKLEPAVEKAPQHTRQTPAESLQKHLVTSTATHDPKHVLGAPLTVDRTAQWGLLMSQRAELPASTDGPTGANEVYRHGYG</sequence>
<proteinExistence type="predicted"/>